<comment type="caution">
    <text evidence="1">The sequence shown here is derived from an EMBL/GenBank/DDBJ whole genome shotgun (WGS) entry which is preliminary data.</text>
</comment>
<name>A0ABD0LL68_9CAEN</name>
<dbReference type="Proteomes" id="UP001519460">
    <property type="component" value="Unassembled WGS sequence"/>
</dbReference>
<dbReference type="EMBL" id="JACVVK020000042">
    <property type="protein sequence ID" value="KAK7499704.1"/>
    <property type="molecule type" value="Genomic_DNA"/>
</dbReference>
<dbReference type="AlphaFoldDB" id="A0ABD0LL68"/>
<organism evidence="1 2">
    <name type="scientific">Batillaria attramentaria</name>
    <dbReference type="NCBI Taxonomy" id="370345"/>
    <lineage>
        <taxon>Eukaryota</taxon>
        <taxon>Metazoa</taxon>
        <taxon>Spiralia</taxon>
        <taxon>Lophotrochozoa</taxon>
        <taxon>Mollusca</taxon>
        <taxon>Gastropoda</taxon>
        <taxon>Caenogastropoda</taxon>
        <taxon>Sorbeoconcha</taxon>
        <taxon>Cerithioidea</taxon>
        <taxon>Batillariidae</taxon>
        <taxon>Batillaria</taxon>
    </lineage>
</organism>
<protein>
    <submittedName>
        <fullName evidence="1">Uncharacterized protein</fullName>
    </submittedName>
</protein>
<evidence type="ECO:0000313" key="1">
    <source>
        <dbReference type="EMBL" id="KAK7499704.1"/>
    </source>
</evidence>
<gene>
    <name evidence="1" type="ORF">BaRGS_00009045</name>
</gene>
<sequence length="115" mass="12507">MLPTPQLIPREAETLTSEICQASRYAGFTSSAAIQRVQKSVTVFQHLGISRGASPLTTAIQVARVPLCPRLVVCTFLYLRPDMCSVRARVRQRSAVIGSVSSLFSSELQRALLGS</sequence>
<proteinExistence type="predicted"/>
<evidence type="ECO:0000313" key="2">
    <source>
        <dbReference type="Proteomes" id="UP001519460"/>
    </source>
</evidence>
<keyword evidence="2" id="KW-1185">Reference proteome</keyword>
<reference evidence="1 2" key="1">
    <citation type="journal article" date="2023" name="Sci. Data">
        <title>Genome assembly of the Korean intertidal mud-creeper Batillaria attramentaria.</title>
        <authorList>
            <person name="Patra A.K."/>
            <person name="Ho P.T."/>
            <person name="Jun S."/>
            <person name="Lee S.J."/>
            <person name="Kim Y."/>
            <person name="Won Y.J."/>
        </authorList>
    </citation>
    <scope>NUCLEOTIDE SEQUENCE [LARGE SCALE GENOMIC DNA]</scope>
    <source>
        <strain evidence="1">Wonlab-2016</strain>
    </source>
</reference>
<accession>A0ABD0LL68</accession>